<keyword evidence="1" id="KW-0472">Membrane</keyword>
<evidence type="ECO:0000256" key="1">
    <source>
        <dbReference type="SAM" id="Phobius"/>
    </source>
</evidence>
<comment type="caution">
    <text evidence="2">The sequence shown here is derived from an EMBL/GenBank/DDBJ whole genome shotgun (WGS) entry which is preliminary data.</text>
</comment>
<dbReference type="RefSeq" id="WP_209843611.1">
    <property type="nucleotide sequence ID" value="NZ_JAGGJP010000045.1"/>
</dbReference>
<protein>
    <submittedName>
        <fullName evidence="2">Uncharacterized protein</fullName>
    </submittedName>
</protein>
<feature type="transmembrane region" description="Helical" evidence="1">
    <location>
        <begin position="57"/>
        <end position="77"/>
    </location>
</feature>
<proteinExistence type="predicted"/>
<dbReference type="Proteomes" id="UP001596056">
    <property type="component" value="Unassembled WGS sequence"/>
</dbReference>
<name>A0ABW0SHM2_9RHOB</name>
<organism evidence="2 3">
    <name type="scientific">Rubellimicrobium aerolatum</name>
    <dbReference type="NCBI Taxonomy" id="490979"/>
    <lineage>
        <taxon>Bacteria</taxon>
        <taxon>Pseudomonadati</taxon>
        <taxon>Pseudomonadota</taxon>
        <taxon>Alphaproteobacteria</taxon>
        <taxon>Rhodobacterales</taxon>
        <taxon>Roseobacteraceae</taxon>
        <taxon>Rubellimicrobium</taxon>
    </lineage>
</organism>
<reference evidence="3" key="1">
    <citation type="journal article" date="2019" name="Int. J. Syst. Evol. Microbiol.">
        <title>The Global Catalogue of Microorganisms (GCM) 10K type strain sequencing project: providing services to taxonomists for standard genome sequencing and annotation.</title>
        <authorList>
            <consortium name="The Broad Institute Genomics Platform"/>
            <consortium name="The Broad Institute Genome Sequencing Center for Infectious Disease"/>
            <person name="Wu L."/>
            <person name="Ma J."/>
        </authorList>
    </citation>
    <scope>NUCLEOTIDE SEQUENCE [LARGE SCALE GENOMIC DNA]</scope>
    <source>
        <strain evidence="3">KACC 11588</strain>
    </source>
</reference>
<evidence type="ECO:0000313" key="3">
    <source>
        <dbReference type="Proteomes" id="UP001596056"/>
    </source>
</evidence>
<accession>A0ABW0SHM2</accession>
<evidence type="ECO:0000313" key="2">
    <source>
        <dbReference type="EMBL" id="MFC5568411.1"/>
    </source>
</evidence>
<dbReference type="EMBL" id="JBHSNA010000049">
    <property type="protein sequence ID" value="MFC5568411.1"/>
    <property type="molecule type" value="Genomic_DNA"/>
</dbReference>
<keyword evidence="1" id="KW-0812">Transmembrane</keyword>
<keyword evidence="3" id="KW-1185">Reference proteome</keyword>
<keyword evidence="1" id="KW-1133">Transmembrane helix</keyword>
<sequence>MLAFALAPGVMVEAYSLSKEIRVMNENRSKDDDYSELFRNNGLRLYECEDDRALAKMLGWSILVSLVIWISVAVYFFG</sequence>
<gene>
    <name evidence="2" type="ORF">ACFPOC_18655</name>
</gene>